<keyword evidence="9" id="KW-0479">Metal-binding</keyword>
<keyword evidence="3 9" id="KW-0813">Transport</keyword>
<dbReference type="SUPFAM" id="SSF54631">
    <property type="entry name" value="CBS-domain pair"/>
    <property type="match status" value="1"/>
</dbReference>
<evidence type="ECO:0000256" key="9">
    <source>
        <dbReference type="RuleBase" id="RU362011"/>
    </source>
</evidence>
<evidence type="ECO:0000256" key="7">
    <source>
        <dbReference type="ARBA" id="ARBA00023136"/>
    </source>
</evidence>
<evidence type="ECO:0000313" key="11">
    <source>
        <dbReference type="EMBL" id="OAB48869.1"/>
    </source>
</evidence>
<gene>
    <name evidence="11" type="ORF">MGALLINA_04400</name>
</gene>
<dbReference type="InterPro" id="IPR036739">
    <property type="entry name" value="SLC41_membr_dom_sf"/>
</dbReference>
<dbReference type="AlphaFoldDB" id="A0A168RDF9"/>
<dbReference type="RefSeq" id="WP_063626219.1">
    <property type="nucleotide sequence ID" value="NZ_LVLH01000035.1"/>
</dbReference>
<evidence type="ECO:0000256" key="8">
    <source>
        <dbReference type="PROSITE-ProRule" id="PRU00703"/>
    </source>
</evidence>
<proteinExistence type="inferred from homology"/>
<dbReference type="InterPro" id="IPR038076">
    <property type="entry name" value="MgtE_N_sf"/>
</dbReference>
<dbReference type="Gene3D" id="3.10.580.10">
    <property type="entry name" value="CBS-domain"/>
    <property type="match status" value="1"/>
</dbReference>
<dbReference type="Gene3D" id="1.25.60.10">
    <property type="entry name" value="MgtE N-terminal domain-like"/>
    <property type="match status" value="1"/>
</dbReference>
<comment type="similarity">
    <text evidence="2 9">Belongs to the SLC41A transporter family.</text>
</comment>
<keyword evidence="9" id="KW-1003">Cell membrane</keyword>
<dbReference type="GO" id="GO:0015095">
    <property type="term" value="F:magnesium ion transmembrane transporter activity"/>
    <property type="evidence" value="ECO:0007669"/>
    <property type="project" value="UniProtKB-UniRule"/>
</dbReference>
<evidence type="ECO:0000256" key="6">
    <source>
        <dbReference type="ARBA" id="ARBA00022989"/>
    </source>
</evidence>
<dbReference type="SMART" id="SM00924">
    <property type="entry name" value="MgtE_N"/>
    <property type="match status" value="1"/>
</dbReference>
<evidence type="ECO:0000256" key="3">
    <source>
        <dbReference type="ARBA" id="ARBA00022448"/>
    </source>
</evidence>
<evidence type="ECO:0000259" key="10">
    <source>
        <dbReference type="PROSITE" id="PS51371"/>
    </source>
</evidence>
<dbReference type="STRING" id="29557.MGALLINA_04400"/>
<feature type="transmembrane region" description="Helical" evidence="9">
    <location>
        <begin position="409"/>
        <end position="437"/>
    </location>
</feature>
<dbReference type="InterPro" id="IPR006667">
    <property type="entry name" value="SLC41_membr_dom"/>
</dbReference>
<comment type="function">
    <text evidence="9">Acts as a magnesium transporter.</text>
</comment>
<organism evidence="11 12">
    <name type="scientific">Mycoplasmopsis gallinarum</name>
    <dbReference type="NCBI Taxonomy" id="29557"/>
    <lineage>
        <taxon>Bacteria</taxon>
        <taxon>Bacillati</taxon>
        <taxon>Mycoplasmatota</taxon>
        <taxon>Mycoplasmoidales</taxon>
        <taxon>Metamycoplasmataceae</taxon>
        <taxon>Mycoplasmopsis</taxon>
    </lineage>
</organism>
<dbReference type="SUPFAM" id="SSF161093">
    <property type="entry name" value="MgtE membrane domain-like"/>
    <property type="match status" value="1"/>
</dbReference>
<dbReference type="PROSITE" id="PS51371">
    <property type="entry name" value="CBS"/>
    <property type="match status" value="2"/>
</dbReference>
<comment type="subunit">
    <text evidence="9">Homodimer.</text>
</comment>
<dbReference type="GO" id="GO:0005886">
    <property type="term" value="C:plasma membrane"/>
    <property type="evidence" value="ECO:0007669"/>
    <property type="project" value="UniProtKB-SubCell"/>
</dbReference>
<protein>
    <recommendedName>
        <fullName evidence="9">Magnesium transporter MgtE</fullName>
    </recommendedName>
</protein>
<dbReference type="PATRIC" id="fig|29557.3.peg.432"/>
<dbReference type="Pfam" id="PF01769">
    <property type="entry name" value="MgtE"/>
    <property type="match status" value="1"/>
</dbReference>
<feature type="domain" description="CBS" evidence="10">
    <location>
        <begin position="204"/>
        <end position="262"/>
    </location>
</feature>
<feature type="transmembrane region" description="Helical" evidence="9">
    <location>
        <begin position="291"/>
        <end position="312"/>
    </location>
</feature>
<dbReference type="GO" id="GO:0046872">
    <property type="term" value="F:metal ion binding"/>
    <property type="evidence" value="ECO:0007669"/>
    <property type="project" value="UniProtKB-KW"/>
</dbReference>
<dbReference type="InterPro" id="IPR006669">
    <property type="entry name" value="MgtE_transporter"/>
</dbReference>
<feature type="transmembrane region" description="Helical" evidence="9">
    <location>
        <begin position="449"/>
        <end position="474"/>
    </location>
</feature>
<dbReference type="InterPro" id="IPR006668">
    <property type="entry name" value="Mg_transptr_MgtE_intracell_dom"/>
</dbReference>
<dbReference type="Pfam" id="PF03448">
    <property type="entry name" value="MgtE_N"/>
    <property type="match status" value="1"/>
</dbReference>
<evidence type="ECO:0000256" key="4">
    <source>
        <dbReference type="ARBA" id="ARBA00022692"/>
    </source>
</evidence>
<dbReference type="Pfam" id="PF00571">
    <property type="entry name" value="CBS"/>
    <property type="match status" value="2"/>
</dbReference>
<dbReference type="PANTHER" id="PTHR43773">
    <property type="entry name" value="MAGNESIUM TRANSPORTER MGTE"/>
    <property type="match status" value="1"/>
</dbReference>
<dbReference type="NCBIfam" id="TIGR00400">
    <property type="entry name" value="mgtE"/>
    <property type="match status" value="1"/>
</dbReference>
<keyword evidence="8" id="KW-0129">CBS domain</keyword>
<keyword evidence="5 9" id="KW-0460">Magnesium</keyword>
<dbReference type="PANTHER" id="PTHR43773:SF1">
    <property type="entry name" value="MAGNESIUM TRANSPORTER MGTE"/>
    <property type="match status" value="1"/>
</dbReference>
<feature type="domain" description="CBS" evidence="10">
    <location>
        <begin position="139"/>
        <end position="203"/>
    </location>
</feature>
<dbReference type="SUPFAM" id="SSF158791">
    <property type="entry name" value="MgtE N-terminal domain-like"/>
    <property type="match status" value="1"/>
</dbReference>
<keyword evidence="6 9" id="KW-1133">Transmembrane helix</keyword>
<dbReference type="InterPro" id="IPR000644">
    <property type="entry name" value="CBS_dom"/>
</dbReference>
<dbReference type="OrthoDB" id="9790355at2"/>
<dbReference type="Gene3D" id="1.10.357.20">
    <property type="entry name" value="SLC41 divalent cation transporters, integral membrane domain"/>
    <property type="match status" value="1"/>
</dbReference>
<feature type="transmembrane region" description="Helical" evidence="9">
    <location>
        <begin position="373"/>
        <end position="397"/>
    </location>
</feature>
<dbReference type="SMART" id="SM00116">
    <property type="entry name" value="CBS"/>
    <property type="match status" value="2"/>
</dbReference>
<dbReference type="EMBL" id="LVLH01000035">
    <property type="protein sequence ID" value="OAB48869.1"/>
    <property type="molecule type" value="Genomic_DNA"/>
</dbReference>
<evidence type="ECO:0000256" key="2">
    <source>
        <dbReference type="ARBA" id="ARBA00009749"/>
    </source>
</evidence>
<accession>A0A168RDF9</accession>
<dbReference type="CDD" id="cd04606">
    <property type="entry name" value="CBS_pair_Mg_transporter"/>
    <property type="match status" value="1"/>
</dbReference>
<evidence type="ECO:0000313" key="12">
    <source>
        <dbReference type="Proteomes" id="UP000076983"/>
    </source>
</evidence>
<keyword evidence="4 9" id="KW-0812">Transmembrane</keyword>
<name>A0A168RDF9_9BACT</name>
<sequence length="485" mass="56005">MSDYTEAQLLEKIIEITQQKNLNEIRSLIDEVPNAQIAEVLDELNIEQQLTFLRLLKTDDAADLFSYLDEETQKNLAQSFTEEWGMKLLQELQSDELADVLDELPANVTSKILAYTSADKREELNKLLRYNDDEVGSIMSIDISSIYNTYTCEQALNKIRKDYNKNGAELVHYYYVVDSSNKLIGSLTLEEIIFAKPTEIIDEIYSPVASVSSYDKKEYAAQIFSEQDMSVLPVVNREKQLIGMITSDDVIDVINDEATDDFYKIAGINAEKNEEQDYWKISAYTLFKNRVFWNIVILLLSSVLQLIVHLTFDLFKIEALNANRLLASVIAFVPVLILIISNVIRQTYITVSRALSLQEIELKDYKETIIKEIITALYLGLALFAFNFLRMTVYHAIYNNSVKISFNNWYWYLILWTSFILFLFTFCGSIATVWILFTWIKIKKDPTNLSMLSIVNVVLIIGLAFYLLISYFIFKMPINQSIKFN</sequence>
<reference evidence="11 12" key="1">
    <citation type="submission" date="2016-03" db="EMBL/GenBank/DDBJ databases">
        <title>Genome sequence of Mycoplasma gallinarum strain Mgn_IPT.</title>
        <authorList>
            <person name="Yacoub E."/>
            <person name="Sirand-Pugnet P."/>
            <person name="Barre A."/>
            <person name="Maurier F."/>
            <person name="Blanchard A."/>
            <person name="Ben Abdelmoumen B.M."/>
        </authorList>
    </citation>
    <scope>NUCLEOTIDE SEQUENCE [LARGE SCALE GENOMIC DNA]</scope>
    <source>
        <strain evidence="11 12">Mgn_IPT</strain>
    </source>
</reference>
<dbReference type="InterPro" id="IPR046342">
    <property type="entry name" value="CBS_dom_sf"/>
</dbReference>
<comment type="caution">
    <text evidence="11">The sequence shown here is derived from an EMBL/GenBank/DDBJ whole genome shotgun (WGS) entry which is preliminary data.</text>
</comment>
<feature type="transmembrane region" description="Helical" evidence="9">
    <location>
        <begin position="324"/>
        <end position="344"/>
    </location>
</feature>
<comment type="subcellular location">
    <subcellularLocation>
        <location evidence="9">Cell membrane</location>
        <topology evidence="9">Multi-pass membrane protein</topology>
    </subcellularLocation>
    <subcellularLocation>
        <location evidence="1">Membrane</location>
        <topology evidence="1">Multi-pass membrane protein</topology>
    </subcellularLocation>
</comment>
<keyword evidence="12" id="KW-1185">Reference proteome</keyword>
<keyword evidence="7 9" id="KW-0472">Membrane</keyword>
<evidence type="ECO:0000256" key="5">
    <source>
        <dbReference type="ARBA" id="ARBA00022842"/>
    </source>
</evidence>
<evidence type="ECO:0000256" key="1">
    <source>
        <dbReference type="ARBA" id="ARBA00004141"/>
    </source>
</evidence>
<dbReference type="Proteomes" id="UP000076983">
    <property type="component" value="Unassembled WGS sequence"/>
</dbReference>